<evidence type="ECO:0000256" key="4">
    <source>
        <dbReference type="PIRSR" id="PIRSR005739-1"/>
    </source>
</evidence>
<organism evidence="7 8">
    <name type="scientific">Digitaria exilis</name>
    <dbReference type="NCBI Taxonomy" id="1010633"/>
    <lineage>
        <taxon>Eukaryota</taxon>
        <taxon>Viridiplantae</taxon>
        <taxon>Streptophyta</taxon>
        <taxon>Embryophyta</taxon>
        <taxon>Tracheophyta</taxon>
        <taxon>Spermatophyta</taxon>
        <taxon>Magnoliopsida</taxon>
        <taxon>Liliopsida</taxon>
        <taxon>Poales</taxon>
        <taxon>Poaceae</taxon>
        <taxon>PACMAD clade</taxon>
        <taxon>Panicoideae</taxon>
        <taxon>Panicodae</taxon>
        <taxon>Paniceae</taxon>
        <taxon>Anthephorinae</taxon>
        <taxon>Digitaria</taxon>
    </lineage>
</organism>
<dbReference type="InterPro" id="IPR016461">
    <property type="entry name" value="COMT-like"/>
</dbReference>
<sequence length="319" mass="34495">MKSMALKSALDLRIADAIHSNGGTATLPQIVCRVTLHPSKIPCLRRLMRVLTATGILSVQPPDVGSSEPIYGLTPPSQLLVGSSSQTPFISLMLHGIFVSPFFGLGTWLQDEHSDQSLFEMTHGKPVALCDEGMVSDSSFIMDIVIKECGDVFQGLSSLIDVAGGLGGAAQSISEAFPHVVCSVLDLPRVVAKAPTSSGVKYIAGDMFESIPPANAIFLKWVLHDWDDADCVKILKNCKKAIPPRDAGGKVIILDMVIGAGSLNKKHKETQVLFDLFIMFVNGVERDEQGWKKIIFEAGFSDYRIINVLGARSIIEVYP</sequence>
<feature type="domain" description="O-methyltransferase C-terminal" evidence="5">
    <location>
        <begin position="128"/>
        <end position="301"/>
    </location>
</feature>
<keyword evidence="3" id="KW-0949">S-adenosyl-L-methionine</keyword>
<feature type="active site" description="Proton acceptor" evidence="4">
    <location>
        <position position="224"/>
    </location>
</feature>
<reference evidence="7" key="1">
    <citation type="submission" date="2020-07" db="EMBL/GenBank/DDBJ databases">
        <title>Genome sequence and genetic diversity analysis of an under-domesticated orphan crop, white fonio (Digitaria exilis).</title>
        <authorList>
            <person name="Bennetzen J.L."/>
            <person name="Chen S."/>
            <person name="Ma X."/>
            <person name="Wang X."/>
            <person name="Yssel A.E.J."/>
            <person name="Chaluvadi S.R."/>
            <person name="Johnson M."/>
            <person name="Gangashetty P."/>
            <person name="Hamidou F."/>
            <person name="Sanogo M.D."/>
            <person name="Zwaenepoel A."/>
            <person name="Wallace J."/>
            <person name="Van De Peer Y."/>
            <person name="Van Deynze A."/>
        </authorList>
    </citation>
    <scope>NUCLEOTIDE SEQUENCE</scope>
    <source>
        <tissue evidence="7">Leaves</tissue>
    </source>
</reference>
<dbReference type="Gene3D" id="1.10.10.10">
    <property type="entry name" value="Winged helix-like DNA-binding domain superfamily/Winged helix DNA-binding domain"/>
    <property type="match status" value="1"/>
</dbReference>
<dbReference type="SUPFAM" id="SSF53335">
    <property type="entry name" value="S-adenosyl-L-methionine-dependent methyltransferases"/>
    <property type="match status" value="1"/>
</dbReference>
<keyword evidence="2" id="KW-0808">Transferase</keyword>
<evidence type="ECO:0000259" key="6">
    <source>
        <dbReference type="Pfam" id="PF08100"/>
    </source>
</evidence>
<proteinExistence type="predicted"/>
<dbReference type="PANTHER" id="PTHR11746">
    <property type="entry name" value="O-METHYLTRANSFERASE"/>
    <property type="match status" value="1"/>
</dbReference>
<gene>
    <name evidence="7" type="ORF">HU200_024402</name>
</gene>
<dbReference type="InterPro" id="IPR036388">
    <property type="entry name" value="WH-like_DNA-bd_sf"/>
</dbReference>
<dbReference type="SUPFAM" id="SSF46785">
    <property type="entry name" value="Winged helix' DNA-binding domain"/>
    <property type="match status" value="1"/>
</dbReference>
<dbReference type="PIRSF" id="PIRSF005739">
    <property type="entry name" value="O-mtase"/>
    <property type="match status" value="1"/>
</dbReference>
<dbReference type="Proteomes" id="UP000636709">
    <property type="component" value="Unassembled WGS sequence"/>
</dbReference>
<dbReference type="PROSITE" id="PS51683">
    <property type="entry name" value="SAM_OMT_II"/>
    <property type="match status" value="1"/>
</dbReference>
<dbReference type="Pfam" id="PF00891">
    <property type="entry name" value="Methyltransf_2"/>
    <property type="match status" value="1"/>
</dbReference>
<evidence type="ECO:0000313" key="7">
    <source>
        <dbReference type="EMBL" id="KAF8719659.1"/>
    </source>
</evidence>
<name>A0A835EY63_9POAL</name>
<evidence type="ECO:0000259" key="5">
    <source>
        <dbReference type="Pfam" id="PF00891"/>
    </source>
</evidence>
<dbReference type="Pfam" id="PF08100">
    <property type="entry name" value="Dimerisation"/>
    <property type="match status" value="1"/>
</dbReference>
<evidence type="ECO:0000256" key="2">
    <source>
        <dbReference type="ARBA" id="ARBA00022679"/>
    </source>
</evidence>
<evidence type="ECO:0000256" key="3">
    <source>
        <dbReference type="ARBA" id="ARBA00022691"/>
    </source>
</evidence>
<keyword evidence="8" id="KW-1185">Reference proteome</keyword>
<dbReference type="GO" id="GO:0046983">
    <property type="term" value="F:protein dimerization activity"/>
    <property type="evidence" value="ECO:0007669"/>
    <property type="project" value="InterPro"/>
</dbReference>
<dbReference type="AlphaFoldDB" id="A0A835EY63"/>
<dbReference type="Gene3D" id="3.40.50.150">
    <property type="entry name" value="Vaccinia Virus protein VP39"/>
    <property type="match status" value="1"/>
</dbReference>
<dbReference type="InterPro" id="IPR029063">
    <property type="entry name" value="SAM-dependent_MTases_sf"/>
</dbReference>
<evidence type="ECO:0008006" key="9">
    <source>
        <dbReference type="Google" id="ProtNLM"/>
    </source>
</evidence>
<dbReference type="EMBL" id="JACEFO010001700">
    <property type="protein sequence ID" value="KAF8719659.1"/>
    <property type="molecule type" value="Genomic_DNA"/>
</dbReference>
<dbReference type="GO" id="GO:0008757">
    <property type="term" value="F:S-adenosylmethionine-dependent methyltransferase activity"/>
    <property type="evidence" value="ECO:0007669"/>
    <property type="project" value="UniProtKB-ARBA"/>
</dbReference>
<dbReference type="InterPro" id="IPR036390">
    <property type="entry name" value="WH_DNA-bd_sf"/>
</dbReference>
<protein>
    <recommendedName>
        <fullName evidence="9">O-methyltransferase</fullName>
    </recommendedName>
</protein>
<feature type="domain" description="O-methyltransferase dimerisation" evidence="6">
    <location>
        <begin position="1"/>
        <end position="82"/>
    </location>
</feature>
<dbReference type="FunFam" id="3.40.50.150:FF:000057">
    <property type="entry name" value="O-methyltransferase ZRP4"/>
    <property type="match status" value="1"/>
</dbReference>
<evidence type="ECO:0000313" key="8">
    <source>
        <dbReference type="Proteomes" id="UP000636709"/>
    </source>
</evidence>
<keyword evidence="1" id="KW-0489">Methyltransferase</keyword>
<dbReference type="OrthoDB" id="757282at2759"/>
<comment type="caution">
    <text evidence="7">The sequence shown here is derived from an EMBL/GenBank/DDBJ whole genome shotgun (WGS) entry which is preliminary data.</text>
</comment>
<accession>A0A835EY63</accession>
<evidence type="ECO:0000256" key="1">
    <source>
        <dbReference type="ARBA" id="ARBA00022603"/>
    </source>
</evidence>
<dbReference type="InterPro" id="IPR001077">
    <property type="entry name" value="COMT_C"/>
</dbReference>
<dbReference type="GO" id="GO:0032259">
    <property type="term" value="P:methylation"/>
    <property type="evidence" value="ECO:0007669"/>
    <property type="project" value="UniProtKB-KW"/>
</dbReference>
<dbReference type="InterPro" id="IPR012967">
    <property type="entry name" value="COMT_dimerisation"/>
</dbReference>
<dbReference type="GO" id="GO:0008171">
    <property type="term" value="F:O-methyltransferase activity"/>
    <property type="evidence" value="ECO:0007669"/>
    <property type="project" value="InterPro"/>
</dbReference>